<dbReference type="PANTHER" id="PTHR30189:SF1">
    <property type="entry name" value="LPS-ASSEMBLY PROTEIN LPTD"/>
    <property type="match status" value="1"/>
</dbReference>
<dbReference type="SUPFAM" id="SSF56935">
    <property type="entry name" value="Porins"/>
    <property type="match status" value="1"/>
</dbReference>
<protein>
    <submittedName>
        <fullName evidence="2">Exported protein required for envelope biosynthesis and integrity</fullName>
    </submittedName>
</protein>
<gene>
    <name evidence="2" type="primary">lptD_1</name>
    <name evidence="2" type="ORF">NCTC11872_01531</name>
</gene>
<dbReference type="GO" id="GO:0009279">
    <property type="term" value="C:cell outer membrane"/>
    <property type="evidence" value="ECO:0007669"/>
    <property type="project" value="TreeGrafter"/>
</dbReference>
<sequence>MQYLYRPYRNQSNIGSTLNNDYLGFGYDSALVQQDYYSLFRDRRYSGLDRISSANQVTLGGTTRFYDIAGEERFNLSAGQIYYLSNSRIDENPANKTPTSSSAWALESNWKISNKWYWRGSYQFDTHTNSTSLANTSLEYNPEKNNLIQLNYRYVNQEYIDQNLGKSANAYQQDIQQVGLVVGWEIANNWAVVGRYYQDLALQKPVEQYLGVQYNSCCWAASVGVKRNVTNHQNQTRNEIVYDNSIGITLELRGLGSNDHQSGIQEMLEKGKLPYIRAFSLD</sequence>
<evidence type="ECO:0000313" key="3">
    <source>
        <dbReference type="Proteomes" id="UP000249936"/>
    </source>
</evidence>
<accession>A0A2X1PLE3</accession>
<evidence type="ECO:0000313" key="2">
    <source>
        <dbReference type="EMBL" id="SPX41908.1"/>
    </source>
</evidence>
<name>A0A2X1PLE3_HAEIF</name>
<dbReference type="AlphaFoldDB" id="A0A2X1PLE3"/>
<dbReference type="EMBL" id="UASK01000006">
    <property type="protein sequence ID" value="SPX41908.1"/>
    <property type="molecule type" value="Genomic_DNA"/>
</dbReference>
<organism evidence="2 3">
    <name type="scientific">Haemophilus influenzae</name>
    <dbReference type="NCBI Taxonomy" id="727"/>
    <lineage>
        <taxon>Bacteria</taxon>
        <taxon>Pseudomonadati</taxon>
        <taxon>Pseudomonadota</taxon>
        <taxon>Gammaproteobacteria</taxon>
        <taxon>Pasteurellales</taxon>
        <taxon>Pasteurellaceae</taxon>
        <taxon>Haemophilus</taxon>
    </lineage>
</organism>
<proteinExistence type="predicted"/>
<dbReference type="GO" id="GO:1990351">
    <property type="term" value="C:transporter complex"/>
    <property type="evidence" value="ECO:0007669"/>
    <property type="project" value="TreeGrafter"/>
</dbReference>
<dbReference type="GO" id="GO:0061024">
    <property type="term" value="P:membrane organization"/>
    <property type="evidence" value="ECO:0007669"/>
    <property type="project" value="InterPro"/>
</dbReference>
<dbReference type="InterPro" id="IPR050218">
    <property type="entry name" value="LptD"/>
</dbReference>
<dbReference type="Proteomes" id="UP000249936">
    <property type="component" value="Unassembled WGS sequence"/>
</dbReference>
<reference evidence="2 3" key="1">
    <citation type="submission" date="2018-06" db="EMBL/GenBank/DDBJ databases">
        <authorList>
            <consortium name="Pathogen Informatics"/>
            <person name="Doyle S."/>
        </authorList>
    </citation>
    <scope>NUCLEOTIDE SEQUENCE [LARGE SCALE GENOMIC DNA]</scope>
    <source>
        <strain evidence="2 3">NCTC11872</strain>
    </source>
</reference>
<dbReference type="PANTHER" id="PTHR30189">
    <property type="entry name" value="LPS-ASSEMBLY PROTEIN"/>
    <property type="match status" value="1"/>
</dbReference>
<feature type="domain" description="LptD C-terminal" evidence="1">
    <location>
        <begin position="2"/>
        <end position="190"/>
    </location>
</feature>
<evidence type="ECO:0000259" key="1">
    <source>
        <dbReference type="Pfam" id="PF04453"/>
    </source>
</evidence>
<dbReference type="Pfam" id="PF04453">
    <property type="entry name" value="LptD"/>
    <property type="match status" value="1"/>
</dbReference>
<dbReference type="InterPro" id="IPR007543">
    <property type="entry name" value="LptD_C"/>
</dbReference>